<dbReference type="RefSeq" id="WP_141169676.1">
    <property type="nucleotide sequence ID" value="NZ_CP041185.1"/>
</dbReference>
<evidence type="ECO:0000259" key="2">
    <source>
        <dbReference type="Pfam" id="PF07514"/>
    </source>
</evidence>
<evidence type="ECO:0000313" key="3">
    <source>
        <dbReference type="EMBL" id="QDG70246.1"/>
    </source>
</evidence>
<evidence type="ECO:0000256" key="1">
    <source>
        <dbReference type="SAM" id="MobiDB-lite"/>
    </source>
</evidence>
<feature type="region of interest" description="Disordered" evidence="1">
    <location>
        <begin position="412"/>
        <end position="487"/>
    </location>
</feature>
<dbReference type="AlphaFoldDB" id="A0A4Y6RCE2"/>
<dbReference type="KEGG" id="jas:FJQ89_07325"/>
<gene>
    <name evidence="3" type="ORF">FJQ89_07325</name>
</gene>
<sequence length="605" mass="66145">MTKVNLFKYLGWLGHHRQCDRGRQATPTCPQRSHPINGHARDGGIRPRTVDAISDDNRDILGRIKLAYGGDAKAFTKEMLPLIRKYIAYVNVLPATQDSFFARPGGLARLGMETAFFALQATDSQIFAGRATISTRRQLEPRWRFATFVAGLCAYLYRVVDTVVVSDAHGTVWQPYLAPLGEWIDKREVDRLFVRWGEARQECRSLSLFALPMILPPDTLAYLSHDDSMIVAHMLAAISGEVKYQDHNVIDHLVNRASTLVIYRDLREADTQAGKARARAYLARFLLKAMRELVQSHQGWVPNAERSRMWLGRDGLFLVWPNGISDILNLLEDEGLYGLPASPVKAMEILSDAGIILPMNSDESVWLIRPPGAPEPLEALKLVTPGVVLAVLHPPPVALDMDIAVRRAHDEVPATEHDARPRQAKAASSQVQGEWVATETPPDVSDRQLSLPSIPPVPPTAAGTGSEPPAGARQGRGKKVKNTEPMQSAKGRYSLCAPIRLNPGIAKILQAIVRSLNDTSMPPACYPTASGLFVPMDAFVARQADAKMALRALADANMLVVGPAGTEPVEYHNLHGKQLAGMVIASQFVEGMNAAGDTSINSDAG</sequence>
<dbReference type="NCBIfam" id="NF041494">
    <property type="entry name" value="MobH"/>
    <property type="match status" value="1"/>
</dbReference>
<organism evidence="3 4">
    <name type="scientific">Janthinobacterium tructae</name>
    <dbReference type="NCBI Taxonomy" id="2590869"/>
    <lineage>
        <taxon>Bacteria</taxon>
        <taxon>Pseudomonadati</taxon>
        <taxon>Pseudomonadota</taxon>
        <taxon>Betaproteobacteria</taxon>
        <taxon>Burkholderiales</taxon>
        <taxon>Oxalobacteraceae</taxon>
        <taxon>Janthinobacterium</taxon>
    </lineage>
</organism>
<feature type="compositionally biased region" description="Basic and acidic residues" evidence="1">
    <location>
        <begin position="412"/>
        <end position="421"/>
    </location>
</feature>
<name>A0A4Y6RCE2_9BURK</name>
<dbReference type="InterPro" id="IPR011119">
    <property type="entry name" value="Unchr_helicase_relaxase_TraI"/>
</dbReference>
<dbReference type="EMBL" id="CP041185">
    <property type="protein sequence ID" value="QDG70246.1"/>
    <property type="molecule type" value="Genomic_DNA"/>
</dbReference>
<accession>A0A4Y6RCE2</accession>
<feature type="region of interest" description="Disordered" evidence="1">
    <location>
        <begin position="21"/>
        <end position="45"/>
    </location>
</feature>
<dbReference type="Pfam" id="PF07514">
    <property type="entry name" value="TraI_2"/>
    <property type="match status" value="1"/>
</dbReference>
<dbReference type="Gene3D" id="1.10.3210.40">
    <property type="match status" value="1"/>
</dbReference>
<dbReference type="OrthoDB" id="6190309at2"/>
<dbReference type="Proteomes" id="UP000316665">
    <property type="component" value="Chromosome"/>
</dbReference>
<feature type="domain" description="Uncharacterised" evidence="2">
    <location>
        <begin position="57"/>
        <end position="358"/>
    </location>
</feature>
<reference evidence="3 4" key="1">
    <citation type="submission" date="2019-06" db="EMBL/GenBank/DDBJ databases">
        <title>Complete genome sequence of Janthinobacterium sp. SNU WT3 isolated from diseased rainbow trout.</title>
        <authorList>
            <person name="Oh W.T."/>
            <person name="Park S.C."/>
        </authorList>
    </citation>
    <scope>NUCLEOTIDE SEQUENCE [LARGE SCALE GENOMIC DNA]</scope>
    <source>
        <strain evidence="3 4">SNU WT3</strain>
    </source>
</reference>
<protein>
    <submittedName>
        <fullName evidence="3">Relaxase</fullName>
    </submittedName>
</protein>
<proteinExistence type="predicted"/>
<keyword evidence="4" id="KW-1185">Reference proteome</keyword>
<evidence type="ECO:0000313" key="4">
    <source>
        <dbReference type="Proteomes" id="UP000316665"/>
    </source>
</evidence>